<comment type="subcellular location">
    <subcellularLocation>
        <location evidence="1">Periplasm</location>
    </subcellularLocation>
</comment>
<dbReference type="PANTHER" id="PTHR43649">
    <property type="entry name" value="ARABINOSE-BINDING PROTEIN-RELATED"/>
    <property type="match status" value="1"/>
</dbReference>
<protein>
    <recommendedName>
        <fullName evidence="4">sn-glycerol-3-phosphate-binding periplasmic protein UgpB</fullName>
    </recommendedName>
</protein>
<dbReference type="Proteomes" id="UP000325255">
    <property type="component" value="Unassembled WGS sequence"/>
</dbReference>
<evidence type="ECO:0000313" key="10">
    <source>
        <dbReference type="Proteomes" id="UP000325255"/>
    </source>
</evidence>
<evidence type="ECO:0000256" key="3">
    <source>
        <dbReference type="ARBA" id="ARBA00011557"/>
    </source>
</evidence>
<dbReference type="PROSITE" id="PS51318">
    <property type="entry name" value="TAT"/>
    <property type="match status" value="1"/>
</dbReference>
<dbReference type="EMBL" id="VWPK01000012">
    <property type="protein sequence ID" value="KAA5612458.1"/>
    <property type="molecule type" value="Genomic_DNA"/>
</dbReference>
<comment type="similarity">
    <text evidence="2">Belongs to the bacterial solute-binding protein 1 family.</text>
</comment>
<comment type="function">
    <text evidence="7">Part of the ABC transporter complex UgpBAEC involved in sn-glycerol-3-phosphate (G3P) import. Binds G3P.</text>
</comment>
<dbReference type="AlphaFoldDB" id="A0A5M6IYL3"/>
<dbReference type="RefSeq" id="WP_150040557.1">
    <property type="nucleotide sequence ID" value="NZ_OW485601.1"/>
</dbReference>
<dbReference type="Pfam" id="PF01547">
    <property type="entry name" value="SBP_bac_1"/>
    <property type="match status" value="1"/>
</dbReference>
<dbReference type="GO" id="GO:0042597">
    <property type="term" value="C:periplasmic space"/>
    <property type="evidence" value="ECO:0007669"/>
    <property type="project" value="UniProtKB-SubCell"/>
</dbReference>
<keyword evidence="10" id="KW-1185">Reference proteome</keyword>
<dbReference type="InterPro" id="IPR050490">
    <property type="entry name" value="Bact_solute-bd_prot1"/>
</dbReference>
<name>A0A5M6IYL3_9PROT</name>
<comment type="caution">
    <text evidence="9">The sequence shown here is derived from an EMBL/GenBank/DDBJ whole genome shotgun (WGS) entry which is preliminary data.</text>
</comment>
<proteinExistence type="inferred from homology"/>
<dbReference type="NCBIfam" id="NF008211">
    <property type="entry name" value="PRK10974.1"/>
    <property type="match status" value="1"/>
</dbReference>
<dbReference type="InterPro" id="IPR006311">
    <property type="entry name" value="TAT_signal"/>
</dbReference>
<evidence type="ECO:0000256" key="2">
    <source>
        <dbReference type="ARBA" id="ARBA00008520"/>
    </source>
</evidence>
<dbReference type="SUPFAM" id="SSF53850">
    <property type="entry name" value="Periplasmic binding protein-like II"/>
    <property type="match status" value="1"/>
</dbReference>
<evidence type="ECO:0000256" key="1">
    <source>
        <dbReference type="ARBA" id="ARBA00004418"/>
    </source>
</evidence>
<reference evidence="9 10" key="1">
    <citation type="submission" date="2019-09" db="EMBL/GenBank/DDBJ databases">
        <title>Genome sequence of Rhodovastum atsumiense, a diverse member of the Acetobacteraceae family of non-sulfur purple photosynthetic bacteria.</title>
        <authorList>
            <person name="Meyer T."/>
            <person name="Kyndt J."/>
        </authorList>
    </citation>
    <scope>NUCLEOTIDE SEQUENCE [LARGE SCALE GENOMIC DNA]</scope>
    <source>
        <strain evidence="9 10">DSM 21279</strain>
    </source>
</reference>
<comment type="subunit">
    <text evidence="3">The complex is composed of two ATP-binding proteins (UgpC), two transmembrane proteins (UgpA and UgpE) and a solute-binding protein (UgpB).</text>
</comment>
<evidence type="ECO:0000256" key="4">
    <source>
        <dbReference type="ARBA" id="ARBA00017470"/>
    </source>
</evidence>
<gene>
    <name evidence="9" type="primary">ugpB</name>
    <name evidence="9" type="ORF">F1189_09800</name>
</gene>
<keyword evidence="5" id="KW-0813">Transport</keyword>
<sequence>MNRRTLLAGAAALAAAPALAPMARAQAARTRIVFWHAMEAALGDEVNRIATEFNASQPAYEVVPVFKGTYGETLTATIAASRAGQAPHLVQVFEVGTGTMLTAGPAVKQIWQLAKETGVTLDPAAYLGGVRGYYSLPDGRLASMPFNSSSALMWYNKDAFEKAGLNPDAPPATWQQVVEACRALKAKSATSVPMTTAWPTWIQLEQYAAMHNLVYATRANGFEGLDTELRINTPPFVKHIQRLLDMSKEGLFRYGGRGDAPNPLFISGEAAITFGSSGSRANIARGAKFRWAPALLPTDPEVDPKPINSIIGGASLWAMTAPGRNPAEYKGVAEFLKFLAVPANDATWHQHTGYVPVTFAGYELSRQQGFYDRNPGADLPIKQLTRGQVTPNSRGFRLGRMPEIRNIIEEELERALQGQQGAQAMLDTSVVRGNRVLREFQKSVKA</sequence>
<dbReference type="InterPro" id="IPR006059">
    <property type="entry name" value="SBP"/>
</dbReference>
<evidence type="ECO:0000313" key="9">
    <source>
        <dbReference type="EMBL" id="KAA5612458.1"/>
    </source>
</evidence>
<accession>A0A5M6IYL3</accession>
<evidence type="ECO:0000256" key="5">
    <source>
        <dbReference type="ARBA" id="ARBA00022448"/>
    </source>
</evidence>
<feature type="signal peptide" evidence="8">
    <location>
        <begin position="1"/>
        <end position="27"/>
    </location>
</feature>
<dbReference type="OrthoDB" id="9762335at2"/>
<dbReference type="CDD" id="cd14748">
    <property type="entry name" value="PBP2_UgpB"/>
    <property type="match status" value="1"/>
</dbReference>
<feature type="chain" id="PRO_5024388072" description="sn-glycerol-3-phosphate-binding periplasmic protein UgpB" evidence="8">
    <location>
        <begin position="28"/>
        <end position="446"/>
    </location>
</feature>
<dbReference type="Gene3D" id="3.40.190.10">
    <property type="entry name" value="Periplasmic binding protein-like II"/>
    <property type="match status" value="2"/>
</dbReference>
<dbReference type="PANTHER" id="PTHR43649:SF31">
    <property type="entry name" value="SN-GLYCEROL-3-PHOSPHATE-BINDING PERIPLASMIC PROTEIN UGPB"/>
    <property type="match status" value="1"/>
</dbReference>
<keyword evidence="6 8" id="KW-0732">Signal</keyword>
<evidence type="ECO:0000256" key="8">
    <source>
        <dbReference type="SAM" id="SignalP"/>
    </source>
</evidence>
<evidence type="ECO:0000256" key="7">
    <source>
        <dbReference type="ARBA" id="ARBA00034473"/>
    </source>
</evidence>
<organism evidence="9 10">
    <name type="scientific">Rhodovastum atsumiense</name>
    <dbReference type="NCBI Taxonomy" id="504468"/>
    <lineage>
        <taxon>Bacteria</taxon>
        <taxon>Pseudomonadati</taxon>
        <taxon>Pseudomonadota</taxon>
        <taxon>Alphaproteobacteria</taxon>
        <taxon>Acetobacterales</taxon>
        <taxon>Acetobacteraceae</taxon>
        <taxon>Rhodovastum</taxon>
    </lineage>
</organism>
<evidence type="ECO:0000256" key="6">
    <source>
        <dbReference type="ARBA" id="ARBA00022729"/>
    </source>
</evidence>